<dbReference type="RefSeq" id="WP_110401754.1">
    <property type="nucleotide sequence ID" value="NZ_QJJS01000016.1"/>
</dbReference>
<dbReference type="PROSITE" id="PS51257">
    <property type="entry name" value="PROKAR_LIPOPROTEIN"/>
    <property type="match status" value="1"/>
</dbReference>
<sequence>MNLRGARRVLLPLALWTAATACQAGLPRFCDRPAQLSAAQQDRLLRVSAIVKAELDRSGHRLALMSRSGLDLSRLGVRYSHAGFSLQDHPNAPWSVRQLYYACDEQRPRLFDQGVPGFLLGTDDPSRGYLSLVFLPPDDEAELARAALDPHRATGLLAPDYSANAHAYGLRYQNCNQWLVELIASARGRLEGGGDLIERRAAAQRWLRTQGYQPSRIEVGWRPLMWLGAFVPWLHDDDHPDEDLAQGRYQVSMPAAIEAFVQATVPGATRMEFCHTDRHVLIRHGWSALAEGCVPQAQDTLIPLD</sequence>
<dbReference type="EMBL" id="QJJS01000016">
    <property type="protein sequence ID" value="PXW93994.1"/>
    <property type="molecule type" value="Genomic_DNA"/>
</dbReference>
<dbReference type="Proteomes" id="UP000247811">
    <property type="component" value="Unassembled WGS sequence"/>
</dbReference>
<accession>A0A318GWJ5</accession>
<evidence type="ECO:0008006" key="4">
    <source>
        <dbReference type="Google" id="ProtNLM"/>
    </source>
</evidence>
<gene>
    <name evidence="2" type="ORF">C7444_11627</name>
</gene>
<protein>
    <recommendedName>
        <fullName evidence="4">DUF2145 domain-containing protein</fullName>
    </recommendedName>
</protein>
<comment type="caution">
    <text evidence="2">The sequence shown here is derived from an EMBL/GenBank/DDBJ whole genome shotgun (WGS) entry which is preliminary data.</text>
</comment>
<keyword evidence="3" id="KW-1185">Reference proteome</keyword>
<name>A0A318GWJ5_9BURK</name>
<dbReference type="InterPro" id="IPR014547">
    <property type="entry name" value="UCP028477"/>
</dbReference>
<evidence type="ECO:0000313" key="2">
    <source>
        <dbReference type="EMBL" id="PXW93994.1"/>
    </source>
</evidence>
<dbReference type="Pfam" id="PF09916">
    <property type="entry name" value="DUF2145"/>
    <property type="match status" value="1"/>
</dbReference>
<keyword evidence="1" id="KW-0732">Signal</keyword>
<evidence type="ECO:0000313" key="3">
    <source>
        <dbReference type="Proteomes" id="UP000247811"/>
    </source>
</evidence>
<reference evidence="2 3" key="1">
    <citation type="submission" date="2018-05" db="EMBL/GenBank/DDBJ databases">
        <title>Genomic Encyclopedia of Type Strains, Phase IV (KMG-IV): sequencing the most valuable type-strain genomes for metagenomic binning, comparative biology and taxonomic classification.</title>
        <authorList>
            <person name="Goeker M."/>
        </authorList>
    </citation>
    <scope>NUCLEOTIDE SEQUENCE [LARGE SCALE GENOMIC DNA]</scope>
    <source>
        <strain evidence="2 3">DSM 566</strain>
    </source>
</reference>
<dbReference type="PIRSF" id="PIRSF028477">
    <property type="entry name" value="UCP028477"/>
    <property type="match status" value="1"/>
</dbReference>
<feature type="signal peptide" evidence="1">
    <location>
        <begin position="1"/>
        <end position="24"/>
    </location>
</feature>
<feature type="chain" id="PRO_5016240847" description="DUF2145 domain-containing protein" evidence="1">
    <location>
        <begin position="25"/>
        <end position="305"/>
    </location>
</feature>
<dbReference type="AlphaFoldDB" id="A0A318GWJ5"/>
<dbReference type="OrthoDB" id="9000139at2"/>
<organism evidence="2 3">
    <name type="scientific">Sphaerotilus hippei</name>
    <dbReference type="NCBI Taxonomy" id="744406"/>
    <lineage>
        <taxon>Bacteria</taxon>
        <taxon>Pseudomonadati</taxon>
        <taxon>Pseudomonadota</taxon>
        <taxon>Betaproteobacteria</taxon>
        <taxon>Burkholderiales</taxon>
        <taxon>Sphaerotilaceae</taxon>
        <taxon>Sphaerotilus</taxon>
    </lineage>
</organism>
<evidence type="ECO:0000256" key="1">
    <source>
        <dbReference type="SAM" id="SignalP"/>
    </source>
</evidence>
<proteinExistence type="predicted"/>